<organism evidence="1 2">
    <name type="scientific">Sphingomonas pokkalii</name>
    <dbReference type="NCBI Taxonomy" id="2175090"/>
    <lineage>
        <taxon>Bacteria</taxon>
        <taxon>Pseudomonadati</taxon>
        <taxon>Pseudomonadota</taxon>
        <taxon>Alphaproteobacteria</taxon>
        <taxon>Sphingomonadales</taxon>
        <taxon>Sphingomonadaceae</taxon>
        <taxon>Sphingomonas</taxon>
    </lineage>
</organism>
<dbReference type="Proteomes" id="UP000245890">
    <property type="component" value="Unassembled WGS sequence"/>
</dbReference>
<proteinExistence type="predicted"/>
<evidence type="ECO:0000313" key="1">
    <source>
        <dbReference type="EMBL" id="PVX28438.1"/>
    </source>
</evidence>
<dbReference type="AlphaFoldDB" id="A0A2U0SAN3"/>
<evidence type="ECO:0000313" key="2">
    <source>
        <dbReference type="Proteomes" id="UP000245890"/>
    </source>
</evidence>
<sequence length="78" mass="8677">MDQLLYVLAIMGCSDDAQACRQVRLEPARYTSQVACQEAMEGALRRATDVDYPVVQAACQRQSQQMVSREPQRPVTGS</sequence>
<comment type="caution">
    <text evidence="1">The sequence shown here is derived from an EMBL/GenBank/DDBJ whole genome shotgun (WGS) entry which is preliminary data.</text>
</comment>
<accession>A0A2U0SAN3</accession>
<gene>
    <name evidence="1" type="ORF">DD559_03020</name>
</gene>
<dbReference type="RefSeq" id="WP_116467887.1">
    <property type="nucleotide sequence ID" value="NZ_QENQ01000001.1"/>
</dbReference>
<name>A0A2U0SAN3_9SPHN</name>
<dbReference type="EMBL" id="QENQ01000001">
    <property type="protein sequence ID" value="PVX28438.1"/>
    <property type="molecule type" value="Genomic_DNA"/>
</dbReference>
<dbReference type="OrthoDB" id="7916376at2"/>
<reference evidence="1 2" key="1">
    <citation type="submission" date="2018-05" db="EMBL/GenBank/DDBJ databases">
        <title>Description of Sphingomonas pokkalii sp nov, isolated from the rhizosphere of saline tolerant pokkali rice and its draft genome analysis.</title>
        <authorList>
            <person name="Menon R."/>
            <person name="Kumari S."/>
            <person name="Rameshkumar N."/>
        </authorList>
    </citation>
    <scope>NUCLEOTIDE SEQUENCE [LARGE SCALE GENOMIC DNA]</scope>
    <source>
        <strain evidence="1 2">L3B27</strain>
    </source>
</reference>
<protein>
    <submittedName>
        <fullName evidence="1">Uncharacterized protein</fullName>
    </submittedName>
</protein>
<keyword evidence="2" id="KW-1185">Reference proteome</keyword>